<comment type="caution">
    <text evidence="1">The sequence shown here is derived from an EMBL/GenBank/DDBJ whole genome shotgun (WGS) entry which is preliminary data.</text>
</comment>
<dbReference type="Proteomes" id="UP001518872">
    <property type="component" value="Unassembled WGS sequence"/>
</dbReference>
<organism evidence="1 2">
    <name type="scientific">Micromonospora humida</name>
    <dbReference type="NCBI Taxonomy" id="2809018"/>
    <lineage>
        <taxon>Bacteria</taxon>
        <taxon>Bacillati</taxon>
        <taxon>Actinomycetota</taxon>
        <taxon>Actinomycetes</taxon>
        <taxon>Micromonosporales</taxon>
        <taxon>Micromonosporaceae</taxon>
        <taxon>Micromonospora</taxon>
    </lineage>
</organism>
<evidence type="ECO:0000313" key="1">
    <source>
        <dbReference type="EMBL" id="MBM7077942.1"/>
    </source>
</evidence>
<dbReference type="EMBL" id="JAFEUC010000007">
    <property type="protein sequence ID" value="MBM7077942.1"/>
    <property type="molecule type" value="Genomic_DNA"/>
</dbReference>
<evidence type="ECO:0008006" key="3">
    <source>
        <dbReference type="Google" id="ProtNLM"/>
    </source>
</evidence>
<dbReference type="SUPFAM" id="SSF56801">
    <property type="entry name" value="Acetyl-CoA synthetase-like"/>
    <property type="match status" value="1"/>
</dbReference>
<dbReference type="Gene3D" id="3.40.50.12780">
    <property type="entry name" value="N-terminal domain of ligase-like"/>
    <property type="match status" value="1"/>
</dbReference>
<evidence type="ECO:0000313" key="2">
    <source>
        <dbReference type="Proteomes" id="UP001518872"/>
    </source>
</evidence>
<dbReference type="InterPro" id="IPR042099">
    <property type="entry name" value="ANL_N_sf"/>
</dbReference>
<keyword evidence="2" id="KW-1185">Reference proteome</keyword>
<dbReference type="PANTHER" id="PTHR36932:SF1">
    <property type="entry name" value="CAPSULAR POLYSACCHARIDE BIOSYNTHESIS PROTEIN"/>
    <property type="match status" value="1"/>
</dbReference>
<dbReference type="InterPro" id="IPR053158">
    <property type="entry name" value="CapK_Type1_Caps_Biosynth"/>
</dbReference>
<gene>
    <name evidence="1" type="ORF">JQX11_16585</name>
</gene>
<reference evidence="1 2" key="1">
    <citation type="submission" date="2021-02" db="EMBL/GenBank/DDBJ databases">
        <authorList>
            <person name="Ra J.-S."/>
        </authorList>
    </citation>
    <scope>NUCLEOTIDE SEQUENCE [LARGE SCALE GENOMIC DNA]</scope>
    <source>
        <strain evidence="1 2">MMS20-R1-14</strain>
    </source>
</reference>
<proteinExistence type="predicted"/>
<accession>A0ABS2IUE7</accession>
<sequence length="647" mass="69343">MTDDSGLAELLRFAQRTVPYYQNRIHAELLDEATAAQALAELPVLTRSEVRAQRGRLWSTEGDTRTWKRIRTTGTTGEPLEVVLDQQAQRQELAVLAAHADGLLGSTAWRSRDLLHLAMHGSAYSRRVPSPLHPQSQVGKWNLSRVWRLPEREFYAALAYLDGQIVTATPSVMALLVDRIGRLTPPARVSPLLVVLSGEIVTTDLRDAVAARLNTRVTSMYTLAEAGVVGIGCPTGVGYHLTSSVVVEIVAGDGSPVTSGTVGRVLVTPLANRAMPLIRYNTGDEGVWAAEDCGCDGAGRLLRLTSARPGNMVIEAGGSRVNTVDLAKVSAQLEVDTVRIRSDGDGLVVEYVATTPMTDTACAVLTSAVRLAVGRHISVDVRRIPPWSPGAVGSLGGRDGQIMPFTVPSVLAPDPVVRWLRDELADTQDLLAACLTGSALDPAATSRFSDLDLTLVVGSDPVATRWRALATGLHERLPTLRVNVSTPADLADSALVTARLLAENRPVIGDLARCGIHFPTVGAASAEARLWAQTARAVLWTRATDPAPPGSDVLREAWLATKYTLDALRYFALAAGQRTTGALTVLAAARTWHVPDYPTLVEAAEVAREHRPPPADSAVCGRRYLEAALAVVEWLVCSLRHPPSELS</sequence>
<protein>
    <recommendedName>
        <fullName evidence="3">Phenylacetate-CoA ligase</fullName>
    </recommendedName>
</protein>
<dbReference type="RefSeq" id="WP_204925847.1">
    <property type="nucleotide sequence ID" value="NZ_JAFEUC010000007.1"/>
</dbReference>
<dbReference type="PANTHER" id="PTHR36932">
    <property type="entry name" value="CAPSULAR POLYSACCHARIDE BIOSYNTHESIS PROTEIN"/>
    <property type="match status" value="1"/>
</dbReference>
<name>A0ABS2IUE7_9ACTN</name>